<proteinExistence type="predicted"/>
<name>A0AAE1FY77_PETCI</name>
<comment type="caution">
    <text evidence="2">The sequence shown here is derived from an EMBL/GenBank/DDBJ whole genome shotgun (WGS) entry which is preliminary data.</text>
</comment>
<gene>
    <name evidence="2" type="ORF">Pcinc_012800</name>
</gene>
<dbReference type="AlphaFoldDB" id="A0AAE1FY77"/>
<dbReference type="Proteomes" id="UP001286313">
    <property type="component" value="Unassembled WGS sequence"/>
</dbReference>
<protein>
    <submittedName>
        <fullName evidence="2">Uncharacterized protein</fullName>
    </submittedName>
</protein>
<evidence type="ECO:0000313" key="3">
    <source>
        <dbReference type="Proteomes" id="UP001286313"/>
    </source>
</evidence>
<evidence type="ECO:0000256" key="1">
    <source>
        <dbReference type="SAM" id="MobiDB-lite"/>
    </source>
</evidence>
<keyword evidence="3" id="KW-1185">Reference proteome</keyword>
<organism evidence="2 3">
    <name type="scientific">Petrolisthes cinctipes</name>
    <name type="common">Flat porcelain crab</name>
    <dbReference type="NCBI Taxonomy" id="88211"/>
    <lineage>
        <taxon>Eukaryota</taxon>
        <taxon>Metazoa</taxon>
        <taxon>Ecdysozoa</taxon>
        <taxon>Arthropoda</taxon>
        <taxon>Crustacea</taxon>
        <taxon>Multicrustacea</taxon>
        <taxon>Malacostraca</taxon>
        <taxon>Eumalacostraca</taxon>
        <taxon>Eucarida</taxon>
        <taxon>Decapoda</taxon>
        <taxon>Pleocyemata</taxon>
        <taxon>Anomura</taxon>
        <taxon>Galatheoidea</taxon>
        <taxon>Porcellanidae</taxon>
        <taxon>Petrolisthes</taxon>
    </lineage>
</organism>
<evidence type="ECO:0000313" key="2">
    <source>
        <dbReference type="EMBL" id="KAK3882867.1"/>
    </source>
</evidence>
<dbReference type="EMBL" id="JAWQEG010001050">
    <property type="protein sequence ID" value="KAK3882867.1"/>
    <property type="molecule type" value="Genomic_DNA"/>
</dbReference>
<reference evidence="2" key="1">
    <citation type="submission" date="2023-10" db="EMBL/GenBank/DDBJ databases">
        <title>Genome assemblies of two species of porcelain crab, Petrolisthes cinctipes and Petrolisthes manimaculis (Anomura: Porcellanidae).</title>
        <authorList>
            <person name="Angst P."/>
        </authorList>
    </citation>
    <scope>NUCLEOTIDE SEQUENCE</scope>
    <source>
        <strain evidence="2">PB745_01</strain>
        <tissue evidence="2">Gill</tissue>
    </source>
</reference>
<feature type="region of interest" description="Disordered" evidence="1">
    <location>
        <begin position="1"/>
        <end position="28"/>
    </location>
</feature>
<sequence length="117" mass="13184">MSSTAAVGKLTSTAATQPPSRHHHPQWDLNIPDVTQQSQRAPYHVTIQQSQRAPYHVTIQQSQRAPYHVTIQQSQRAPYHVTIQQSQRAPYHVTIQQSQRVPLSCDHTTVSEGALIM</sequence>
<accession>A0AAE1FY77</accession>
<feature type="compositionally biased region" description="Polar residues" evidence="1">
    <location>
        <begin position="1"/>
        <end position="19"/>
    </location>
</feature>